<gene>
    <name evidence="2" type="ORF">Cni_G13669</name>
</gene>
<dbReference type="Proteomes" id="UP001327560">
    <property type="component" value="Chromosome 4"/>
</dbReference>
<evidence type="ECO:0000313" key="3">
    <source>
        <dbReference type="Proteomes" id="UP001327560"/>
    </source>
</evidence>
<feature type="compositionally biased region" description="Basic and acidic residues" evidence="1">
    <location>
        <begin position="1"/>
        <end position="28"/>
    </location>
</feature>
<organism evidence="2 3">
    <name type="scientific">Canna indica</name>
    <name type="common">Indian-shot</name>
    <dbReference type="NCBI Taxonomy" id="4628"/>
    <lineage>
        <taxon>Eukaryota</taxon>
        <taxon>Viridiplantae</taxon>
        <taxon>Streptophyta</taxon>
        <taxon>Embryophyta</taxon>
        <taxon>Tracheophyta</taxon>
        <taxon>Spermatophyta</taxon>
        <taxon>Magnoliopsida</taxon>
        <taxon>Liliopsida</taxon>
        <taxon>Zingiberales</taxon>
        <taxon>Cannaceae</taxon>
        <taxon>Canna</taxon>
    </lineage>
</organism>
<dbReference type="EMBL" id="CP136893">
    <property type="protein sequence ID" value="WOL04946.1"/>
    <property type="molecule type" value="Genomic_DNA"/>
</dbReference>
<sequence length="89" mass="10064">MQDGGEKKMVVTGKEGRWWRSKMKKADKSPPPPSEEIKMSVFMHCEGCARKIECCLSEFQVSCDAMIINEMENKPENKTVDALPSRNVA</sequence>
<evidence type="ECO:0000256" key="1">
    <source>
        <dbReference type="SAM" id="MobiDB-lite"/>
    </source>
</evidence>
<name>A0AAQ3KG64_9LILI</name>
<keyword evidence="3" id="KW-1185">Reference proteome</keyword>
<evidence type="ECO:0000313" key="2">
    <source>
        <dbReference type="EMBL" id="WOL04946.1"/>
    </source>
</evidence>
<reference evidence="2 3" key="1">
    <citation type="submission" date="2023-10" db="EMBL/GenBank/DDBJ databases">
        <title>Chromosome-scale genome assembly provides insights into flower coloration mechanisms of Canna indica.</title>
        <authorList>
            <person name="Li C."/>
        </authorList>
    </citation>
    <scope>NUCLEOTIDE SEQUENCE [LARGE SCALE GENOMIC DNA]</scope>
    <source>
        <tissue evidence="2">Flower</tissue>
    </source>
</reference>
<dbReference type="AlphaFoldDB" id="A0AAQ3KG64"/>
<feature type="region of interest" description="Disordered" evidence="1">
    <location>
        <begin position="1"/>
        <end position="35"/>
    </location>
</feature>
<accession>A0AAQ3KG64</accession>
<proteinExistence type="predicted"/>
<protein>
    <submittedName>
        <fullName evidence="2">Heavy metal-associated isoprenylated plant protein 7-like</fullName>
    </submittedName>
</protein>